<evidence type="ECO:0000313" key="5">
    <source>
        <dbReference type="Proteomes" id="UP000645610"/>
    </source>
</evidence>
<evidence type="ECO:0000259" key="3">
    <source>
        <dbReference type="Pfam" id="PF25967"/>
    </source>
</evidence>
<feature type="domain" description="Multidrug resistance protein MdtA-like C-terminal permuted SH3" evidence="3">
    <location>
        <begin position="163"/>
        <end position="222"/>
    </location>
</feature>
<accession>A0A931BI08</accession>
<comment type="caution">
    <text evidence="4">The sequence shown here is derived from an EMBL/GenBank/DDBJ whole genome shotgun (WGS) entry which is preliminary data.</text>
</comment>
<comment type="similarity">
    <text evidence="1">Belongs to the membrane fusion protein (MFP) (TC 8.A.1) family.</text>
</comment>
<feature type="domain" description="Multidrug resistance protein MdtA-like beta-barrel" evidence="2">
    <location>
        <begin position="98"/>
        <end position="149"/>
    </location>
</feature>
<dbReference type="GO" id="GO:0046677">
    <property type="term" value="P:response to antibiotic"/>
    <property type="evidence" value="ECO:0007669"/>
    <property type="project" value="TreeGrafter"/>
</dbReference>
<proteinExistence type="inferred from homology"/>
<sequence length="245" mass="26394">MIQVPFHPMVAGVFVFGIAAACSSTPDQKNAKAAARTANEYAVLTLTPQTANLHVDYPASLQEQPGTGNMRAYFLVNEKAVQAFEWHWQDSTMLELLWQMSNVQLVLPNGTVYAQRGRVDRTKGQVDPATGSVAVKATFPNANGVLRTGGKGLVRLPLQIPKALLVPPSATYERQGKHLVYVVGADNKVRSTEVKVLPFATDSGYVVQQGLKAGDRVVFKGVRSLQEGQLIVPSLAPVVDTGEAL</sequence>
<dbReference type="Pfam" id="PF25944">
    <property type="entry name" value="Beta-barrel_RND"/>
    <property type="match status" value="1"/>
</dbReference>
<dbReference type="InterPro" id="IPR058626">
    <property type="entry name" value="MdtA-like_b-barrel"/>
</dbReference>
<dbReference type="Proteomes" id="UP000645610">
    <property type="component" value="Unassembled WGS sequence"/>
</dbReference>
<dbReference type="PANTHER" id="PTHR30158">
    <property type="entry name" value="ACRA/E-RELATED COMPONENT OF DRUG EFFLUX TRANSPORTER"/>
    <property type="match status" value="1"/>
</dbReference>
<reference evidence="4 5" key="1">
    <citation type="submission" date="2020-11" db="EMBL/GenBank/DDBJ databases">
        <authorList>
            <person name="Kim M.K."/>
        </authorList>
    </citation>
    <scope>NUCLEOTIDE SEQUENCE [LARGE SCALE GENOMIC DNA]</scope>
    <source>
        <strain evidence="4 5">BT439</strain>
    </source>
</reference>
<organism evidence="4 5">
    <name type="scientific">Hymenobacter properus</name>
    <dbReference type="NCBI Taxonomy" id="2791026"/>
    <lineage>
        <taxon>Bacteria</taxon>
        <taxon>Pseudomonadati</taxon>
        <taxon>Bacteroidota</taxon>
        <taxon>Cytophagia</taxon>
        <taxon>Cytophagales</taxon>
        <taxon>Hymenobacteraceae</taxon>
        <taxon>Hymenobacter</taxon>
    </lineage>
</organism>
<evidence type="ECO:0000256" key="1">
    <source>
        <dbReference type="ARBA" id="ARBA00009477"/>
    </source>
</evidence>
<dbReference type="InterPro" id="IPR006143">
    <property type="entry name" value="RND_pump_MFP"/>
</dbReference>
<dbReference type="EMBL" id="JADQDP010000002">
    <property type="protein sequence ID" value="MBF9141941.1"/>
    <property type="molecule type" value="Genomic_DNA"/>
</dbReference>
<gene>
    <name evidence="4" type="ORF">I2I01_09870</name>
</gene>
<dbReference type="SUPFAM" id="SSF111369">
    <property type="entry name" value="HlyD-like secretion proteins"/>
    <property type="match status" value="1"/>
</dbReference>
<protein>
    <submittedName>
        <fullName evidence="4">Efflux RND transporter periplasmic adaptor subunit</fullName>
    </submittedName>
</protein>
<dbReference type="Gene3D" id="2.40.30.170">
    <property type="match status" value="1"/>
</dbReference>
<evidence type="ECO:0000259" key="2">
    <source>
        <dbReference type="Pfam" id="PF25944"/>
    </source>
</evidence>
<dbReference type="NCBIfam" id="TIGR01730">
    <property type="entry name" value="RND_mfp"/>
    <property type="match status" value="1"/>
</dbReference>
<dbReference type="GO" id="GO:0005886">
    <property type="term" value="C:plasma membrane"/>
    <property type="evidence" value="ECO:0007669"/>
    <property type="project" value="TreeGrafter"/>
</dbReference>
<dbReference type="Pfam" id="PF25967">
    <property type="entry name" value="RND-MFP_C"/>
    <property type="match status" value="1"/>
</dbReference>
<dbReference type="InterPro" id="IPR058627">
    <property type="entry name" value="MdtA-like_C"/>
</dbReference>
<dbReference type="Gene3D" id="2.40.420.20">
    <property type="match status" value="1"/>
</dbReference>
<dbReference type="GO" id="GO:0022857">
    <property type="term" value="F:transmembrane transporter activity"/>
    <property type="evidence" value="ECO:0007669"/>
    <property type="project" value="InterPro"/>
</dbReference>
<dbReference type="PANTHER" id="PTHR30158:SF23">
    <property type="entry name" value="MULTIDRUG RESISTANCE PROTEIN MEXA"/>
    <property type="match status" value="1"/>
</dbReference>
<name>A0A931BI08_9BACT</name>
<dbReference type="RefSeq" id="WP_196286271.1">
    <property type="nucleotide sequence ID" value="NZ_JADQDP010000002.1"/>
</dbReference>
<evidence type="ECO:0000313" key="4">
    <source>
        <dbReference type="EMBL" id="MBF9141941.1"/>
    </source>
</evidence>
<dbReference type="AlphaFoldDB" id="A0A931BI08"/>
<keyword evidence="5" id="KW-1185">Reference proteome</keyword>